<dbReference type="SUPFAM" id="SSF103473">
    <property type="entry name" value="MFS general substrate transporter"/>
    <property type="match status" value="1"/>
</dbReference>
<name>A0A4R4Z2H6_9PSEU</name>
<dbReference type="Gene3D" id="1.20.1250.20">
    <property type="entry name" value="MFS general substrate transporter like domains"/>
    <property type="match status" value="1"/>
</dbReference>
<feature type="transmembrane region" description="Helical" evidence="6">
    <location>
        <begin position="329"/>
        <end position="349"/>
    </location>
</feature>
<feature type="transmembrane region" description="Helical" evidence="6">
    <location>
        <begin position="298"/>
        <end position="317"/>
    </location>
</feature>
<dbReference type="CDD" id="cd17324">
    <property type="entry name" value="MFS_NepI_like"/>
    <property type="match status" value="1"/>
</dbReference>
<reference evidence="8 9" key="1">
    <citation type="submission" date="2019-03" db="EMBL/GenBank/DDBJ databases">
        <title>Draft genome sequences of novel Actinobacteria.</title>
        <authorList>
            <person name="Sahin N."/>
            <person name="Ay H."/>
            <person name="Saygin H."/>
        </authorList>
    </citation>
    <scope>NUCLEOTIDE SEQUENCE [LARGE SCALE GENOMIC DNA]</scope>
    <source>
        <strain evidence="8 9">7K502</strain>
    </source>
</reference>
<dbReference type="PANTHER" id="PTHR43124:SF3">
    <property type="entry name" value="CHLORAMPHENICOL EFFLUX PUMP RV0191"/>
    <property type="match status" value="1"/>
</dbReference>
<keyword evidence="3 6" id="KW-0812">Transmembrane</keyword>
<dbReference type="OrthoDB" id="9814237at2"/>
<evidence type="ECO:0000313" key="8">
    <source>
        <dbReference type="EMBL" id="TDD52155.1"/>
    </source>
</evidence>
<dbReference type="EMBL" id="SMKW01000013">
    <property type="protein sequence ID" value="TDD52155.1"/>
    <property type="molecule type" value="Genomic_DNA"/>
</dbReference>
<dbReference type="GO" id="GO:0022857">
    <property type="term" value="F:transmembrane transporter activity"/>
    <property type="evidence" value="ECO:0007669"/>
    <property type="project" value="InterPro"/>
</dbReference>
<evidence type="ECO:0000256" key="6">
    <source>
        <dbReference type="SAM" id="Phobius"/>
    </source>
</evidence>
<dbReference type="InterPro" id="IPR011701">
    <property type="entry name" value="MFS"/>
</dbReference>
<evidence type="ECO:0000256" key="3">
    <source>
        <dbReference type="ARBA" id="ARBA00022692"/>
    </source>
</evidence>
<feature type="transmembrane region" description="Helical" evidence="6">
    <location>
        <begin position="45"/>
        <end position="65"/>
    </location>
</feature>
<evidence type="ECO:0000256" key="5">
    <source>
        <dbReference type="ARBA" id="ARBA00023136"/>
    </source>
</evidence>
<feature type="transmembrane region" description="Helical" evidence="6">
    <location>
        <begin position="240"/>
        <end position="261"/>
    </location>
</feature>
<accession>A0A4R4Z2H6</accession>
<feature type="transmembrane region" description="Helical" evidence="6">
    <location>
        <begin position="12"/>
        <end position="33"/>
    </location>
</feature>
<evidence type="ECO:0000256" key="1">
    <source>
        <dbReference type="ARBA" id="ARBA00004651"/>
    </source>
</evidence>
<protein>
    <submittedName>
        <fullName evidence="8">MFS transporter</fullName>
    </submittedName>
</protein>
<comment type="subcellular location">
    <subcellularLocation>
        <location evidence="1">Cell membrane</location>
        <topology evidence="1">Multi-pass membrane protein</topology>
    </subcellularLocation>
</comment>
<proteinExistence type="predicted"/>
<evidence type="ECO:0000259" key="7">
    <source>
        <dbReference type="PROSITE" id="PS50850"/>
    </source>
</evidence>
<dbReference type="RefSeq" id="WP_132484405.1">
    <property type="nucleotide sequence ID" value="NZ_SMKW01000013.1"/>
</dbReference>
<dbReference type="PROSITE" id="PS50850">
    <property type="entry name" value="MFS"/>
    <property type="match status" value="1"/>
</dbReference>
<feature type="domain" description="Major facilitator superfamily (MFS) profile" evidence="7">
    <location>
        <begin position="11"/>
        <end position="383"/>
    </location>
</feature>
<dbReference type="PANTHER" id="PTHR43124">
    <property type="entry name" value="PURINE EFFLUX PUMP PBUE"/>
    <property type="match status" value="1"/>
</dbReference>
<feature type="transmembrane region" description="Helical" evidence="6">
    <location>
        <begin position="106"/>
        <end position="127"/>
    </location>
</feature>
<feature type="transmembrane region" description="Helical" evidence="6">
    <location>
        <begin position="361"/>
        <end position="380"/>
    </location>
</feature>
<feature type="transmembrane region" description="Helical" evidence="6">
    <location>
        <begin position="268"/>
        <end position="292"/>
    </location>
</feature>
<sequence>MSATEPHPGLLLLVLTGCAFILGTGEIMLAGLLPEIAAEVGVSLPIAGMLISMFALTVVVGGPVLALATGGLARKPLVLALMLLFAGGNVVAALSPSFPLLVGSRVLAALAHAALMPLFFGVAVDLVPPERRASAVARVSLGLSLATVIGLPIGAAVGQWLGWRAVFWALAALTLAATALLRLLLPTGQRAVAGRLAELRVLGDRRVQVTVAMTALGAAAAFTAYTYITPMLTDVTGFGPMTVTALLLVFGIGGTAGNVLGGRLADRALMPAICGALASLAAALLLLGSVAANKPLTVAALFAFGAAYYAVIPVVNTRLLAVASQQARTLALTVQSSAFNLGITAGGWFGGRLIGHGFPLWMVPVAGGVLAVLALVIAVVESAGDRRMVEVSR</sequence>
<keyword evidence="9" id="KW-1185">Reference proteome</keyword>
<feature type="transmembrane region" description="Helical" evidence="6">
    <location>
        <begin position="139"/>
        <end position="160"/>
    </location>
</feature>
<dbReference type="Proteomes" id="UP000294947">
    <property type="component" value="Unassembled WGS sequence"/>
</dbReference>
<keyword evidence="4 6" id="KW-1133">Transmembrane helix</keyword>
<dbReference type="AlphaFoldDB" id="A0A4R4Z2H6"/>
<evidence type="ECO:0000256" key="4">
    <source>
        <dbReference type="ARBA" id="ARBA00022989"/>
    </source>
</evidence>
<keyword evidence="2" id="KW-1003">Cell membrane</keyword>
<evidence type="ECO:0000313" key="9">
    <source>
        <dbReference type="Proteomes" id="UP000294947"/>
    </source>
</evidence>
<dbReference type="Pfam" id="PF07690">
    <property type="entry name" value="MFS_1"/>
    <property type="match status" value="1"/>
</dbReference>
<dbReference type="GO" id="GO:0005886">
    <property type="term" value="C:plasma membrane"/>
    <property type="evidence" value="ECO:0007669"/>
    <property type="project" value="UniProtKB-SubCell"/>
</dbReference>
<dbReference type="InterPro" id="IPR036259">
    <property type="entry name" value="MFS_trans_sf"/>
</dbReference>
<evidence type="ECO:0000256" key="2">
    <source>
        <dbReference type="ARBA" id="ARBA00022475"/>
    </source>
</evidence>
<comment type="caution">
    <text evidence="8">The sequence shown here is derived from an EMBL/GenBank/DDBJ whole genome shotgun (WGS) entry which is preliminary data.</text>
</comment>
<feature type="transmembrane region" description="Helical" evidence="6">
    <location>
        <begin position="166"/>
        <end position="185"/>
    </location>
</feature>
<gene>
    <name evidence="8" type="ORF">E1288_12210</name>
</gene>
<keyword evidence="5 6" id="KW-0472">Membrane</keyword>
<dbReference type="InterPro" id="IPR050189">
    <property type="entry name" value="MFS_Efflux_Transporters"/>
</dbReference>
<feature type="transmembrane region" description="Helical" evidence="6">
    <location>
        <begin position="206"/>
        <end position="228"/>
    </location>
</feature>
<organism evidence="8 9">
    <name type="scientific">Saccharopolyspora elongata</name>
    <dbReference type="NCBI Taxonomy" id="2530387"/>
    <lineage>
        <taxon>Bacteria</taxon>
        <taxon>Bacillati</taxon>
        <taxon>Actinomycetota</taxon>
        <taxon>Actinomycetes</taxon>
        <taxon>Pseudonocardiales</taxon>
        <taxon>Pseudonocardiaceae</taxon>
        <taxon>Saccharopolyspora</taxon>
    </lineage>
</organism>
<dbReference type="InterPro" id="IPR020846">
    <property type="entry name" value="MFS_dom"/>
</dbReference>
<feature type="transmembrane region" description="Helical" evidence="6">
    <location>
        <begin position="77"/>
        <end position="94"/>
    </location>
</feature>